<dbReference type="RefSeq" id="WP_344948932.1">
    <property type="nucleotide sequence ID" value="NZ_BAAAZG010000023.1"/>
</dbReference>
<name>A0ABP7VYL2_9ACTN</name>
<dbReference type="EMBL" id="BAAAZG010000023">
    <property type="protein sequence ID" value="GAA4076895.1"/>
    <property type="molecule type" value="Genomic_DNA"/>
</dbReference>
<keyword evidence="3" id="KW-1185">Reference proteome</keyword>
<feature type="transmembrane region" description="Helical" evidence="1">
    <location>
        <begin position="63"/>
        <end position="84"/>
    </location>
</feature>
<keyword evidence="1" id="KW-1133">Transmembrane helix</keyword>
<reference evidence="3" key="1">
    <citation type="journal article" date="2019" name="Int. J. Syst. Evol. Microbiol.">
        <title>The Global Catalogue of Microorganisms (GCM) 10K type strain sequencing project: providing services to taxonomists for standard genome sequencing and annotation.</title>
        <authorList>
            <consortium name="The Broad Institute Genomics Platform"/>
            <consortium name="The Broad Institute Genome Sequencing Center for Infectious Disease"/>
            <person name="Wu L."/>
            <person name="Ma J."/>
        </authorList>
    </citation>
    <scope>NUCLEOTIDE SEQUENCE [LARGE SCALE GENOMIC DNA]</scope>
    <source>
        <strain evidence="3">JCM 16702</strain>
    </source>
</reference>
<evidence type="ECO:0000313" key="3">
    <source>
        <dbReference type="Proteomes" id="UP001500683"/>
    </source>
</evidence>
<keyword evidence="1" id="KW-0472">Membrane</keyword>
<proteinExistence type="predicted"/>
<dbReference type="PANTHER" id="PTHR37305">
    <property type="entry name" value="INTEGRAL MEMBRANE PROTEIN-RELATED"/>
    <property type="match status" value="1"/>
</dbReference>
<comment type="caution">
    <text evidence="2">The sequence shown here is derived from an EMBL/GenBank/DDBJ whole genome shotgun (WGS) entry which is preliminary data.</text>
</comment>
<feature type="transmembrane region" description="Helical" evidence="1">
    <location>
        <begin position="181"/>
        <end position="198"/>
    </location>
</feature>
<gene>
    <name evidence="2" type="ORF">GCM10022214_38040</name>
</gene>
<protein>
    <submittedName>
        <fullName evidence="2">ABC transporter permease</fullName>
    </submittedName>
</protein>
<keyword evidence="1" id="KW-0812">Transmembrane</keyword>
<dbReference type="PANTHER" id="PTHR37305:SF1">
    <property type="entry name" value="MEMBRANE PROTEIN"/>
    <property type="match status" value="1"/>
</dbReference>
<feature type="transmembrane region" description="Helical" evidence="1">
    <location>
        <begin position="151"/>
        <end position="174"/>
    </location>
</feature>
<sequence>MRHALHAEWTKLRTLRSTGLLLVGMVALTVVVSAAATGAADTARCPTPERCFEDTPKLALTGVRLGQVLAVVLAVLTVSAEYGTGTILPTLTAMPRRSAVLAAKAVVVTATVMASGLVTVLLCLAVGRVLLPGGGFTAAHGYPPLSPADGPTLRAFCGTVLYLALVALLALGVAAAVRETAAALTTVFALLYLSPTFAEFVTDPRWHERLEKWTPMSAGLSVQATVAPDRQPIGPWAGLGVLAAYSAAALLLGVLVLVRGRVRA</sequence>
<accession>A0ABP7VYL2</accession>
<dbReference type="Proteomes" id="UP001500683">
    <property type="component" value="Unassembled WGS sequence"/>
</dbReference>
<feature type="transmembrane region" description="Helical" evidence="1">
    <location>
        <begin position="105"/>
        <end position="131"/>
    </location>
</feature>
<feature type="transmembrane region" description="Helical" evidence="1">
    <location>
        <begin position="236"/>
        <end position="258"/>
    </location>
</feature>
<organism evidence="2 3">
    <name type="scientific">Actinomadura miaoliensis</name>
    <dbReference type="NCBI Taxonomy" id="430685"/>
    <lineage>
        <taxon>Bacteria</taxon>
        <taxon>Bacillati</taxon>
        <taxon>Actinomycetota</taxon>
        <taxon>Actinomycetes</taxon>
        <taxon>Streptosporangiales</taxon>
        <taxon>Thermomonosporaceae</taxon>
        <taxon>Actinomadura</taxon>
    </lineage>
</organism>
<evidence type="ECO:0000256" key="1">
    <source>
        <dbReference type="SAM" id="Phobius"/>
    </source>
</evidence>
<dbReference type="Pfam" id="PF12730">
    <property type="entry name" value="ABC2_membrane_4"/>
    <property type="match status" value="1"/>
</dbReference>
<evidence type="ECO:0000313" key="2">
    <source>
        <dbReference type="EMBL" id="GAA4076895.1"/>
    </source>
</evidence>